<dbReference type="GO" id="GO:0004175">
    <property type="term" value="F:endopeptidase activity"/>
    <property type="evidence" value="ECO:0007669"/>
    <property type="project" value="TreeGrafter"/>
</dbReference>
<comment type="caution">
    <text evidence="2">The sequence shown here is derived from an EMBL/GenBank/DDBJ whole genome shotgun (WGS) entry which is preliminary data.</text>
</comment>
<evidence type="ECO:0000313" key="2">
    <source>
        <dbReference type="EMBL" id="RLZ11422.1"/>
    </source>
</evidence>
<evidence type="ECO:0000313" key="3">
    <source>
        <dbReference type="Proteomes" id="UP000275348"/>
    </source>
</evidence>
<reference evidence="2 3" key="1">
    <citation type="submission" date="2018-10" db="EMBL/GenBank/DDBJ databases">
        <authorList>
            <person name="Chen X."/>
        </authorList>
    </citation>
    <scope>NUCLEOTIDE SEQUENCE [LARGE SCALE GENOMIC DNA]</scope>
    <source>
        <strain evidence="2 3">YIM 102668</strain>
    </source>
</reference>
<dbReference type="SUPFAM" id="SSF52096">
    <property type="entry name" value="ClpP/crotonase"/>
    <property type="match status" value="1"/>
</dbReference>
<dbReference type="GO" id="GO:0006508">
    <property type="term" value="P:proteolysis"/>
    <property type="evidence" value="ECO:0007669"/>
    <property type="project" value="InterPro"/>
</dbReference>
<dbReference type="PANTHER" id="PTHR32060:SF30">
    <property type="entry name" value="CARBOXY-TERMINAL PROCESSING PROTEASE CTPA"/>
    <property type="match status" value="1"/>
</dbReference>
<dbReference type="Pfam" id="PF03572">
    <property type="entry name" value="Peptidase_S41"/>
    <property type="match status" value="1"/>
</dbReference>
<name>A0A3L9MF57_9FLAO</name>
<dbReference type="PANTHER" id="PTHR32060">
    <property type="entry name" value="TAIL-SPECIFIC PROTEASE"/>
    <property type="match status" value="1"/>
</dbReference>
<dbReference type="RefSeq" id="WP_121934103.1">
    <property type="nucleotide sequence ID" value="NZ_RDOJ01000005.1"/>
</dbReference>
<gene>
    <name evidence="2" type="ORF">EAH69_05080</name>
</gene>
<organism evidence="2 3">
    <name type="scientific">Faecalibacter macacae</name>
    <dbReference type="NCBI Taxonomy" id="1859289"/>
    <lineage>
        <taxon>Bacteria</taxon>
        <taxon>Pseudomonadati</taxon>
        <taxon>Bacteroidota</taxon>
        <taxon>Flavobacteriia</taxon>
        <taxon>Flavobacteriales</taxon>
        <taxon>Weeksellaceae</taxon>
        <taxon>Faecalibacter</taxon>
    </lineage>
</organism>
<dbReference type="OrthoDB" id="2327485at2"/>
<feature type="domain" description="Tail specific protease" evidence="1">
    <location>
        <begin position="244"/>
        <end position="452"/>
    </location>
</feature>
<proteinExistence type="predicted"/>
<dbReference type="AlphaFoldDB" id="A0A3L9MF57"/>
<dbReference type="GO" id="GO:0007165">
    <property type="term" value="P:signal transduction"/>
    <property type="evidence" value="ECO:0007669"/>
    <property type="project" value="TreeGrafter"/>
</dbReference>
<keyword evidence="3" id="KW-1185">Reference proteome</keyword>
<dbReference type="GO" id="GO:0008236">
    <property type="term" value="F:serine-type peptidase activity"/>
    <property type="evidence" value="ECO:0007669"/>
    <property type="project" value="InterPro"/>
</dbReference>
<accession>A0A3L9MF57</accession>
<dbReference type="EMBL" id="RDOJ01000005">
    <property type="protein sequence ID" value="RLZ11422.1"/>
    <property type="molecule type" value="Genomic_DNA"/>
</dbReference>
<dbReference type="InterPro" id="IPR005151">
    <property type="entry name" value="Tail-specific_protease"/>
</dbReference>
<dbReference type="Proteomes" id="UP000275348">
    <property type="component" value="Unassembled WGS sequence"/>
</dbReference>
<dbReference type="GO" id="GO:0030288">
    <property type="term" value="C:outer membrane-bounded periplasmic space"/>
    <property type="evidence" value="ECO:0007669"/>
    <property type="project" value="TreeGrafter"/>
</dbReference>
<evidence type="ECO:0000259" key="1">
    <source>
        <dbReference type="Pfam" id="PF03572"/>
    </source>
</evidence>
<protein>
    <submittedName>
        <fullName evidence="2">Peptidase S41</fullName>
    </submittedName>
</protein>
<sequence>MKLLQSLAFTVLAYSFGYSQNCNCTENYNWIKNTFEENDAGYQYIIDKKGNNAYQTHNQLTANRIAKISDYNQCKIELENWLKFFRQDHFYIGLTDQAKSNQKKLENFQSVTANPIQLEKFKKEILSKKSYSIEGLWKAKNLLIAVKKINNEFIGSVVETKSKYKLNDVIFKISADMSSATYFTSNYKPESIQQVQYLGNNVLQIGNRFFEREFPVLAYENKIKEYFQIKSSEKPFGYKKDENTVYIYIPTFDDSKSEIDQLFKVLHSEIIKTENLIIDIRDNTGGQDQSYSSVISYLYTNPIQLVLPEFYSTELNNQPMKVIIENPSVDEQTKKMYKELYDKLERNRGKFINLSSNENVALIKREKMLDFPKNVGIIINENNLSSAEEFIFMAKQSRKVKLFGRKTGGALDVSNMVDLVSPTGDFEFSYCVSRSKRIPDNAVDDMGIHPDYYFDSSIPEVDWIDKVKEIMSFWK</sequence>
<dbReference type="InterPro" id="IPR029045">
    <property type="entry name" value="ClpP/crotonase-like_dom_sf"/>
</dbReference>
<dbReference type="Gene3D" id="3.90.226.10">
    <property type="entry name" value="2-enoyl-CoA Hydratase, Chain A, domain 1"/>
    <property type="match status" value="1"/>
</dbReference>